<protein>
    <submittedName>
        <fullName evidence="1">Uncharacterized protein</fullName>
    </submittedName>
</protein>
<comment type="caution">
    <text evidence="1">The sequence shown here is derived from an EMBL/GenBank/DDBJ whole genome shotgun (WGS) entry which is preliminary data.</text>
</comment>
<gene>
    <name evidence="1" type="ORF">RHMOL_Rhmol11G0053100</name>
</gene>
<name>A0ACC0LNK9_RHOML</name>
<evidence type="ECO:0000313" key="1">
    <source>
        <dbReference type="EMBL" id="KAI8530373.1"/>
    </source>
</evidence>
<keyword evidence="2" id="KW-1185">Reference proteome</keyword>
<proteinExistence type="predicted"/>
<reference evidence="1" key="1">
    <citation type="submission" date="2022-02" db="EMBL/GenBank/DDBJ databases">
        <title>Plant Genome Project.</title>
        <authorList>
            <person name="Zhang R.-G."/>
        </authorList>
    </citation>
    <scope>NUCLEOTIDE SEQUENCE</scope>
    <source>
        <strain evidence="1">AT1</strain>
    </source>
</reference>
<accession>A0ACC0LNK9</accession>
<evidence type="ECO:0000313" key="2">
    <source>
        <dbReference type="Proteomes" id="UP001062846"/>
    </source>
</evidence>
<sequence length="221" mass="24705">MGFPAAPHVDQVWLNYWEGEWNAAQADLLDGFSLFMLYHQPEPVILDEEVEEYVWDPQPDEGQLAWSHNFNMGRVDSDRDIDEKYLSYYVEGEIIPNEHRQLGAVLPLVDSISDAIHECDYGCDPTLSVVSMGEPRPYIAPSNDCAIMVLQTAPPDDLWEVDEIVNIGRASPPANLWDVDTVVDVTVGNEVWTVNSALVDGGLWDVLFVTNPSLPFEEAAA</sequence>
<organism evidence="1 2">
    <name type="scientific">Rhododendron molle</name>
    <name type="common">Chinese azalea</name>
    <name type="synonym">Azalea mollis</name>
    <dbReference type="NCBI Taxonomy" id="49168"/>
    <lineage>
        <taxon>Eukaryota</taxon>
        <taxon>Viridiplantae</taxon>
        <taxon>Streptophyta</taxon>
        <taxon>Embryophyta</taxon>
        <taxon>Tracheophyta</taxon>
        <taxon>Spermatophyta</taxon>
        <taxon>Magnoliopsida</taxon>
        <taxon>eudicotyledons</taxon>
        <taxon>Gunneridae</taxon>
        <taxon>Pentapetalae</taxon>
        <taxon>asterids</taxon>
        <taxon>Ericales</taxon>
        <taxon>Ericaceae</taxon>
        <taxon>Ericoideae</taxon>
        <taxon>Rhodoreae</taxon>
        <taxon>Rhododendron</taxon>
    </lineage>
</organism>
<dbReference type="Proteomes" id="UP001062846">
    <property type="component" value="Chromosome 11"/>
</dbReference>
<dbReference type="EMBL" id="CM046398">
    <property type="protein sequence ID" value="KAI8530373.1"/>
    <property type="molecule type" value="Genomic_DNA"/>
</dbReference>